<dbReference type="PANTHER" id="PTHR10989">
    <property type="entry name" value="ANDROGEN-INDUCED PROTEIN 1-RELATED"/>
    <property type="match status" value="1"/>
</dbReference>
<comment type="catalytic activity">
    <reaction evidence="9">
        <text>9-hexadecanoyloxy-octadecanoate + H2O = 9-hydroxy-octadecanoate + hexadecanoate + H(+)</text>
        <dbReference type="Rhea" id="RHEA:52052"/>
        <dbReference type="ChEBI" id="CHEBI:7896"/>
        <dbReference type="ChEBI" id="CHEBI:15377"/>
        <dbReference type="ChEBI" id="CHEBI:15378"/>
        <dbReference type="ChEBI" id="CHEBI:83670"/>
        <dbReference type="ChEBI" id="CHEBI:136286"/>
    </reaction>
    <physiologicalReaction direction="left-to-right" evidence="9">
        <dbReference type="Rhea" id="RHEA:52053"/>
    </physiologicalReaction>
</comment>
<evidence type="ECO:0000256" key="16">
    <source>
        <dbReference type="ARBA" id="ARBA00049428"/>
    </source>
</evidence>
<feature type="region of interest" description="Disordered" evidence="17">
    <location>
        <begin position="207"/>
        <end position="234"/>
    </location>
</feature>
<feature type="compositionally biased region" description="Polar residues" evidence="17">
    <location>
        <begin position="221"/>
        <end position="234"/>
    </location>
</feature>
<evidence type="ECO:0000256" key="9">
    <source>
        <dbReference type="ARBA" id="ARBA00047863"/>
    </source>
</evidence>
<dbReference type="GO" id="GO:0016020">
    <property type="term" value="C:membrane"/>
    <property type="evidence" value="ECO:0007669"/>
    <property type="project" value="InterPro"/>
</dbReference>
<dbReference type="PANTHER" id="PTHR10989:SF16">
    <property type="entry name" value="AT02829P-RELATED"/>
    <property type="match status" value="1"/>
</dbReference>
<organism evidence="19 20">
    <name type="scientific">Eumeta variegata</name>
    <name type="common">Bagworm moth</name>
    <name type="synonym">Eumeta japonica</name>
    <dbReference type="NCBI Taxonomy" id="151549"/>
    <lineage>
        <taxon>Eukaryota</taxon>
        <taxon>Metazoa</taxon>
        <taxon>Ecdysozoa</taxon>
        <taxon>Arthropoda</taxon>
        <taxon>Hexapoda</taxon>
        <taxon>Insecta</taxon>
        <taxon>Pterygota</taxon>
        <taxon>Neoptera</taxon>
        <taxon>Endopterygota</taxon>
        <taxon>Lepidoptera</taxon>
        <taxon>Glossata</taxon>
        <taxon>Ditrysia</taxon>
        <taxon>Tineoidea</taxon>
        <taxon>Psychidae</taxon>
        <taxon>Oiketicinae</taxon>
        <taxon>Eumeta</taxon>
    </lineage>
</organism>
<feature type="transmembrane region" description="Helical" evidence="18">
    <location>
        <begin position="59"/>
        <end position="74"/>
    </location>
</feature>
<keyword evidence="20" id="KW-1185">Reference proteome</keyword>
<evidence type="ECO:0000256" key="2">
    <source>
        <dbReference type="ARBA" id="ARBA00004127"/>
    </source>
</evidence>
<evidence type="ECO:0000256" key="8">
    <source>
        <dbReference type="ARBA" id="ARBA00047427"/>
    </source>
</evidence>
<evidence type="ECO:0000256" key="17">
    <source>
        <dbReference type="SAM" id="MobiDB-lite"/>
    </source>
</evidence>
<keyword evidence="6 18" id="KW-0472">Membrane</keyword>
<evidence type="ECO:0000256" key="18">
    <source>
        <dbReference type="SAM" id="Phobius"/>
    </source>
</evidence>
<dbReference type="GO" id="GO:0012505">
    <property type="term" value="C:endomembrane system"/>
    <property type="evidence" value="ECO:0007669"/>
    <property type="project" value="UniProtKB-SubCell"/>
</dbReference>
<evidence type="ECO:0000256" key="14">
    <source>
        <dbReference type="ARBA" id="ARBA00049296"/>
    </source>
</evidence>
<evidence type="ECO:0000256" key="13">
    <source>
        <dbReference type="ARBA" id="ARBA00049221"/>
    </source>
</evidence>
<comment type="subcellular location">
    <subcellularLocation>
        <location evidence="2">Endomembrane system</location>
        <topology evidence="2">Multi-pass membrane protein</topology>
    </subcellularLocation>
</comment>
<comment type="catalytic activity">
    <reaction evidence="15">
        <text>13-(9Z-hexadecenoyloxy)-octadecanoate + H2O = 13-hydroxy-octadecanoate + (9Z)-hexadecenoate + H(+)</text>
        <dbReference type="Rhea" id="RHEA:52076"/>
        <dbReference type="ChEBI" id="CHEBI:15377"/>
        <dbReference type="ChEBI" id="CHEBI:15378"/>
        <dbReference type="ChEBI" id="CHEBI:32372"/>
        <dbReference type="ChEBI" id="CHEBI:136304"/>
        <dbReference type="ChEBI" id="CHEBI:136315"/>
    </reaction>
    <physiologicalReaction direction="left-to-right" evidence="15">
        <dbReference type="Rhea" id="RHEA:52077"/>
    </physiologicalReaction>
</comment>
<comment type="catalytic activity">
    <reaction evidence="7">
        <text>12-hexadecanoyloxy-octadecanoate + H2O = 12-hydroxyoctadecanoate + hexadecanoate + H(+)</text>
        <dbReference type="Rhea" id="RHEA:52056"/>
        <dbReference type="ChEBI" id="CHEBI:7896"/>
        <dbReference type="ChEBI" id="CHEBI:15377"/>
        <dbReference type="ChEBI" id="CHEBI:15378"/>
        <dbReference type="ChEBI" id="CHEBI:83677"/>
        <dbReference type="ChEBI" id="CHEBI:84201"/>
    </reaction>
    <physiologicalReaction direction="left-to-right" evidence="7">
        <dbReference type="Rhea" id="RHEA:52057"/>
    </physiologicalReaction>
</comment>
<evidence type="ECO:0000256" key="7">
    <source>
        <dbReference type="ARBA" id="ARBA00047368"/>
    </source>
</evidence>
<dbReference type="EMBL" id="BGZK01000883">
    <property type="protein sequence ID" value="GBP63917.1"/>
    <property type="molecule type" value="Genomic_DNA"/>
</dbReference>
<feature type="transmembrane region" description="Helical" evidence="18">
    <location>
        <begin position="155"/>
        <end position="175"/>
    </location>
</feature>
<dbReference type="InterPro" id="IPR006838">
    <property type="entry name" value="ADTRP_AIG1"/>
</dbReference>
<comment type="similarity">
    <text evidence="3">Belongs to the AIG1 family.</text>
</comment>
<evidence type="ECO:0000313" key="20">
    <source>
        <dbReference type="Proteomes" id="UP000299102"/>
    </source>
</evidence>
<dbReference type="OrthoDB" id="1898221at2759"/>
<feature type="compositionally biased region" description="Basic and acidic residues" evidence="17">
    <location>
        <begin position="210"/>
        <end position="220"/>
    </location>
</feature>
<evidence type="ECO:0000256" key="15">
    <source>
        <dbReference type="ARBA" id="ARBA00049322"/>
    </source>
</evidence>
<comment type="catalytic activity">
    <reaction evidence="13">
        <text>9-octadecanoyloxy-octadecanoate + H2O = 9-hydroxy-octadecanoate + octadecanoate + H(+)</text>
        <dbReference type="Rhea" id="RHEA:52096"/>
        <dbReference type="ChEBI" id="CHEBI:15377"/>
        <dbReference type="ChEBI" id="CHEBI:15378"/>
        <dbReference type="ChEBI" id="CHEBI:25629"/>
        <dbReference type="ChEBI" id="CHEBI:136286"/>
        <dbReference type="ChEBI" id="CHEBI:136373"/>
    </reaction>
    <physiologicalReaction direction="left-to-right" evidence="13">
        <dbReference type="Rhea" id="RHEA:52097"/>
    </physiologicalReaction>
</comment>
<evidence type="ECO:0000256" key="11">
    <source>
        <dbReference type="ARBA" id="ARBA00048701"/>
    </source>
</evidence>
<sequence length="251" mass="29130">MARRRITEFSLKGDGLVYSRRVRPLSLFYLDASADGVREIARSALSLARSAQAERDNKSCFFFVTVMFWGVYWIDRELVYPRAYDPAVPWWFNHSVHTVTFFMVVLETLLQPRRRPVDHKTETIFYAGFSVFYAVVYYSIFFVAGVWLYRVFAVMTWWQICVYQAAIWLTFYVFYEIQFPVNRFVHGSADDREHVVDAVNKVTVGSPAAHDSDGVKEEGQFKTNSSTPESQSANSRNITLLFKNENQTIKA</sequence>
<evidence type="ECO:0000256" key="12">
    <source>
        <dbReference type="ARBA" id="ARBA00048800"/>
    </source>
</evidence>
<name>A0A4C1XNT7_EUMVA</name>
<comment type="catalytic activity">
    <reaction evidence="10">
        <text>12-octadecanoyloxy-octadecanoate + H2O = 12-hydroxyoctadecanoate + octadecanoate + H(+)</text>
        <dbReference type="Rhea" id="RHEA:52080"/>
        <dbReference type="ChEBI" id="CHEBI:15377"/>
        <dbReference type="ChEBI" id="CHEBI:15378"/>
        <dbReference type="ChEBI" id="CHEBI:25629"/>
        <dbReference type="ChEBI" id="CHEBI:84201"/>
        <dbReference type="ChEBI" id="CHEBI:136330"/>
    </reaction>
    <physiologicalReaction direction="left-to-right" evidence="10">
        <dbReference type="Rhea" id="RHEA:52081"/>
    </physiologicalReaction>
</comment>
<evidence type="ECO:0000256" key="5">
    <source>
        <dbReference type="ARBA" id="ARBA00022989"/>
    </source>
</evidence>
<dbReference type="Proteomes" id="UP000299102">
    <property type="component" value="Unassembled WGS sequence"/>
</dbReference>
<gene>
    <name evidence="19" type="primary">ADTRP</name>
    <name evidence="19" type="ORF">EVAR_40168_1</name>
</gene>
<reference evidence="19 20" key="1">
    <citation type="journal article" date="2019" name="Commun. Biol.">
        <title>The bagworm genome reveals a unique fibroin gene that provides high tensile strength.</title>
        <authorList>
            <person name="Kono N."/>
            <person name="Nakamura H."/>
            <person name="Ohtoshi R."/>
            <person name="Tomita M."/>
            <person name="Numata K."/>
            <person name="Arakawa K."/>
        </authorList>
    </citation>
    <scope>NUCLEOTIDE SEQUENCE [LARGE SCALE GENOMIC DNA]</scope>
</reference>
<evidence type="ECO:0000256" key="6">
    <source>
        <dbReference type="ARBA" id="ARBA00023136"/>
    </source>
</evidence>
<feature type="transmembrane region" description="Helical" evidence="18">
    <location>
        <begin position="124"/>
        <end position="149"/>
    </location>
</feature>
<comment type="catalytic activity">
    <reaction evidence="12">
        <text>9-(9Z-octadecenoyloxy)-octadecanoate + H2O = 9-hydroxy-octadecanoate + (9Z)-octadecenoate + H(+)</text>
        <dbReference type="Rhea" id="RHEA:52048"/>
        <dbReference type="ChEBI" id="CHEBI:15377"/>
        <dbReference type="ChEBI" id="CHEBI:15378"/>
        <dbReference type="ChEBI" id="CHEBI:30823"/>
        <dbReference type="ChEBI" id="CHEBI:136282"/>
        <dbReference type="ChEBI" id="CHEBI:136286"/>
    </reaction>
    <physiologicalReaction direction="left-to-right" evidence="12">
        <dbReference type="Rhea" id="RHEA:52049"/>
    </physiologicalReaction>
</comment>
<dbReference type="AlphaFoldDB" id="A0A4C1XNT7"/>
<feature type="transmembrane region" description="Helical" evidence="18">
    <location>
        <begin position="94"/>
        <end position="112"/>
    </location>
</feature>
<evidence type="ECO:0000256" key="1">
    <source>
        <dbReference type="ARBA" id="ARBA00000923"/>
    </source>
</evidence>
<evidence type="ECO:0000256" key="4">
    <source>
        <dbReference type="ARBA" id="ARBA00022692"/>
    </source>
</evidence>
<comment type="catalytic activity">
    <reaction evidence="1">
        <text>9-(9Z-hexadecenoyloxy)-octadecanoate + H2O = (9Z)-hexadecenoate + 9-hydroxy-octadecanoate + H(+)</text>
        <dbReference type="Rhea" id="RHEA:52068"/>
        <dbReference type="ChEBI" id="CHEBI:15377"/>
        <dbReference type="ChEBI" id="CHEBI:15378"/>
        <dbReference type="ChEBI" id="CHEBI:32372"/>
        <dbReference type="ChEBI" id="CHEBI:136286"/>
        <dbReference type="ChEBI" id="CHEBI:136309"/>
    </reaction>
    <physiologicalReaction direction="left-to-right" evidence="1">
        <dbReference type="Rhea" id="RHEA:52069"/>
    </physiologicalReaction>
</comment>
<comment type="catalytic activity">
    <reaction evidence="14">
        <text>13-(9Z-octadecenoyloxy)-octadecanoate + H2O = 13-hydroxy-octadecanoate + (9Z)-octadecenoate + H(+)</text>
        <dbReference type="Rhea" id="RHEA:52064"/>
        <dbReference type="ChEBI" id="CHEBI:15377"/>
        <dbReference type="ChEBI" id="CHEBI:15378"/>
        <dbReference type="ChEBI" id="CHEBI:30823"/>
        <dbReference type="ChEBI" id="CHEBI:136303"/>
        <dbReference type="ChEBI" id="CHEBI:136304"/>
    </reaction>
    <physiologicalReaction direction="left-to-right" evidence="14">
        <dbReference type="Rhea" id="RHEA:52065"/>
    </physiologicalReaction>
</comment>
<comment type="catalytic activity">
    <reaction evidence="8">
        <text>13-octadecanoyloxy-octadecanoate + H2O = 13-hydroxy-octadecanoate + octadecanoate + H(+)</text>
        <dbReference type="Rhea" id="RHEA:52084"/>
        <dbReference type="ChEBI" id="CHEBI:15377"/>
        <dbReference type="ChEBI" id="CHEBI:15378"/>
        <dbReference type="ChEBI" id="CHEBI:25629"/>
        <dbReference type="ChEBI" id="CHEBI:136304"/>
        <dbReference type="ChEBI" id="CHEBI:136335"/>
    </reaction>
    <physiologicalReaction direction="left-to-right" evidence="8">
        <dbReference type="Rhea" id="RHEA:52085"/>
    </physiologicalReaction>
</comment>
<keyword evidence="5 18" id="KW-1133">Transmembrane helix</keyword>
<evidence type="ECO:0000256" key="10">
    <source>
        <dbReference type="ARBA" id="ARBA00048680"/>
    </source>
</evidence>
<dbReference type="Pfam" id="PF04750">
    <property type="entry name" value="Far-17a_AIG1"/>
    <property type="match status" value="1"/>
</dbReference>
<comment type="caution">
    <text evidence="19">The sequence shown here is derived from an EMBL/GenBank/DDBJ whole genome shotgun (WGS) entry which is preliminary data.</text>
</comment>
<evidence type="ECO:0000256" key="3">
    <source>
        <dbReference type="ARBA" id="ARBA00009300"/>
    </source>
</evidence>
<comment type="catalytic activity">
    <reaction evidence="16">
        <text>12-(9Z-hexadecenoyloxy)-octadecanoate + H2O = 12-hydroxyoctadecanoate + (9Z)-hexadecenoate + H(+)</text>
        <dbReference type="Rhea" id="RHEA:52072"/>
        <dbReference type="ChEBI" id="CHEBI:15377"/>
        <dbReference type="ChEBI" id="CHEBI:15378"/>
        <dbReference type="ChEBI" id="CHEBI:32372"/>
        <dbReference type="ChEBI" id="CHEBI:84201"/>
        <dbReference type="ChEBI" id="CHEBI:136312"/>
    </reaction>
    <physiologicalReaction direction="left-to-right" evidence="16">
        <dbReference type="Rhea" id="RHEA:52073"/>
    </physiologicalReaction>
</comment>
<protein>
    <submittedName>
        <fullName evidence="19">Androgen-dependent TFPI-regulating protein</fullName>
    </submittedName>
</protein>
<evidence type="ECO:0000313" key="19">
    <source>
        <dbReference type="EMBL" id="GBP63917.1"/>
    </source>
</evidence>
<proteinExistence type="inferred from homology"/>
<comment type="catalytic activity">
    <reaction evidence="11">
        <text>12-(9Z-octadecenoyloxy)-octadecanoate + H2O = 12-hydroxyoctadecanoate + (9Z)-octadecenoate + H(+)</text>
        <dbReference type="Rhea" id="RHEA:52060"/>
        <dbReference type="ChEBI" id="CHEBI:15377"/>
        <dbReference type="ChEBI" id="CHEBI:15378"/>
        <dbReference type="ChEBI" id="CHEBI:30823"/>
        <dbReference type="ChEBI" id="CHEBI:84201"/>
        <dbReference type="ChEBI" id="CHEBI:136302"/>
    </reaction>
    <physiologicalReaction direction="left-to-right" evidence="11">
        <dbReference type="Rhea" id="RHEA:52061"/>
    </physiologicalReaction>
</comment>
<accession>A0A4C1XNT7</accession>
<keyword evidence="4 18" id="KW-0812">Transmembrane</keyword>